<evidence type="ECO:0000259" key="4">
    <source>
        <dbReference type="PROSITE" id="PS50296"/>
    </source>
</evidence>
<name>A0AAE3QWF0_9BACT</name>
<dbReference type="InterPro" id="IPR036877">
    <property type="entry name" value="SUI1_dom_sf"/>
</dbReference>
<evidence type="ECO:0000313" key="5">
    <source>
        <dbReference type="EMBL" id="MDJ1483758.1"/>
    </source>
</evidence>
<proteinExistence type="inferred from homology"/>
<keyword evidence="5" id="KW-0396">Initiation factor</keyword>
<keyword evidence="2" id="KW-0810">Translation regulation</keyword>
<dbReference type="EMBL" id="JASJOS010000012">
    <property type="protein sequence ID" value="MDJ1483758.1"/>
    <property type="molecule type" value="Genomic_DNA"/>
</dbReference>
<reference evidence="5" key="1">
    <citation type="submission" date="2023-05" db="EMBL/GenBank/DDBJ databases">
        <authorList>
            <person name="Zhang X."/>
        </authorList>
    </citation>
    <scope>NUCLEOTIDE SEQUENCE</scope>
    <source>
        <strain evidence="5">YF14B1</strain>
    </source>
</reference>
<dbReference type="Gene3D" id="3.30.780.10">
    <property type="entry name" value="SUI1-like domain"/>
    <property type="match status" value="1"/>
</dbReference>
<dbReference type="PIRSF" id="PIRSF037511">
    <property type="entry name" value="Transl_init_SUI1_pro"/>
    <property type="match status" value="1"/>
</dbReference>
<protein>
    <submittedName>
        <fullName evidence="5">Translation initiation factor</fullName>
    </submittedName>
</protein>
<dbReference type="GO" id="GO:0006417">
    <property type="term" value="P:regulation of translation"/>
    <property type="evidence" value="ECO:0007669"/>
    <property type="project" value="UniProtKB-KW"/>
</dbReference>
<dbReference type="PANTHER" id="PTHR12789:SF0">
    <property type="entry name" value="DENSITY-REGULATED PROTEIN"/>
    <property type="match status" value="1"/>
</dbReference>
<dbReference type="GO" id="GO:0002188">
    <property type="term" value="P:translation reinitiation"/>
    <property type="evidence" value="ECO:0007669"/>
    <property type="project" value="TreeGrafter"/>
</dbReference>
<dbReference type="InterPro" id="IPR005872">
    <property type="entry name" value="SUI1_arc_bac"/>
</dbReference>
<dbReference type="AlphaFoldDB" id="A0AAE3QWF0"/>
<comment type="similarity">
    <text evidence="1">Belongs to the SUI1 family.</text>
</comment>
<feature type="domain" description="SUI1" evidence="4">
    <location>
        <begin position="40"/>
        <end position="106"/>
    </location>
</feature>
<keyword evidence="3" id="KW-0648">Protein biosynthesis</keyword>
<evidence type="ECO:0000256" key="2">
    <source>
        <dbReference type="ARBA" id="ARBA00022845"/>
    </source>
</evidence>
<dbReference type="RefSeq" id="WP_313984094.1">
    <property type="nucleotide sequence ID" value="NZ_JASJOS010000012.1"/>
</dbReference>
<sequence length="112" mass="12454">MSNKHKGRDGVVYSTNEDFEYTYNQDEEAETLAPSQQNLKVLLDKKGRAGKQVTLVTGFVGKADDLEVLAKKLKTKCGVGGSVKDGEIMIQGDFRDKIVQELQKEGYKAKKQ</sequence>
<dbReference type="PROSITE" id="PS50296">
    <property type="entry name" value="SUI1"/>
    <property type="match status" value="1"/>
</dbReference>
<accession>A0AAE3QWF0</accession>
<evidence type="ECO:0000256" key="1">
    <source>
        <dbReference type="ARBA" id="ARBA00005422"/>
    </source>
</evidence>
<dbReference type="GO" id="GO:0001731">
    <property type="term" value="P:formation of translation preinitiation complex"/>
    <property type="evidence" value="ECO:0007669"/>
    <property type="project" value="TreeGrafter"/>
</dbReference>
<dbReference type="SUPFAM" id="SSF55159">
    <property type="entry name" value="eIF1-like"/>
    <property type="match status" value="1"/>
</dbReference>
<dbReference type="Proteomes" id="UP001241110">
    <property type="component" value="Unassembled WGS sequence"/>
</dbReference>
<evidence type="ECO:0000256" key="3">
    <source>
        <dbReference type="ARBA" id="ARBA00022917"/>
    </source>
</evidence>
<evidence type="ECO:0000313" key="6">
    <source>
        <dbReference type="Proteomes" id="UP001241110"/>
    </source>
</evidence>
<dbReference type="InterPro" id="IPR001950">
    <property type="entry name" value="SUI1"/>
</dbReference>
<organism evidence="5 6">
    <name type="scientific">Xanthocytophaga flava</name>
    <dbReference type="NCBI Taxonomy" id="3048013"/>
    <lineage>
        <taxon>Bacteria</taxon>
        <taxon>Pseudomonadati</taxon>
        <taxon>Bacteroidota</taxon>
        <taxon>Cytophagia</taxon>
        <taxon>Cytophagales</taxon>
        <taxon>Rhodocytophagaceae</taxon>
        <taxon>Xanthocytophaga</taxon>
    </lineage>
</organism>
<gene>
    <name evidence="5" type="ORF">QNI16_24880</name>
</gene>
<dbReference type="Pfam" id="PF01253">
    <property type="entry name" value="SUI1"/>
    <property type="match status" value="1"/>
</dbReference>
<dbReference type="GO" id="GO:0003729">
    <property type="term" value="F:mRNA binding"/>
    <property type="evidence" value="ECO:0007669"/>
    <property type="project" value="TreeGrafter"/>
</dbReference>
<dbReference type="CDD" id="cd11567">
    <property type="entry name" value="YciH_like"/>
    <property type="match status" value="1"/>
</dbReference>
<dbReference type="GO" id="GO:0003743">
    <property type="term" value="F:translation initiation factor activity"/>
    <property type="evidence" value="ECO:0007669"/>
    <property type="project" value="UniProtKB-KW"/>
</dbReference>
<comment type="caution">
    <text evidence="5">The sequence shown here is derived from an EMBL/GenBank/DDBJ whole genome shotgun (WGS) entry which is preliminary data.</text>
</comment>
<dbReference type="InterPro" id="IPR050318">
    <property type="entry name" value="DENR/SUI1_TIF"/>
</dbReference>
<dbReference type="PANTHER" id="PTHR12789">
    <property type="entry name" value="DENSITY-REGULATED PROTEIN HOMOLOG"/>
    <property type="match status" value="1"/>
</dbReference>